<name>A0ABT8FXS5_9MICO</name>
<proteinExistence type="inferred from homology"/>
<dbReference type="Proteomes" id="UP001172738">
    <property type="component" value="Unassembled WGS sequence"/>
</dbReference>
<dbReference type="InterPro" id="IPR000600">
    <property type="entry name" value="ROK"/>
</dbReference>
<dbReference type="EMBL" id="JAUHPV010000001">
    <property type="protein sequence ID" value="MDN4471612.1"/>
    <property type="molecule type" value="Genomic_DNA"/>
</dbReference>
<keyword evidence="3" id="KW-1185">Reference proteome</keyword>
<accession>A0ABT8FXS5</accession>
<evidence type="ECO:0000313" key="3">
    <source>
        <dbReference type="Proteomes" id="UP001172738"/>
    </source>
</evidence>
<sequence length="297" mass="29849">MTLHVGMDIGGTKTDAVVVDAEGRVLHRHVLPSGHGDDAVVAKAVAAVAHVCEAAGIAPSEAASIGVGIPGLVLDGVVSHAQNLGITRLDLASALEKAWGVRPVVDNDVNAGAVGAWVAADGGLRSIAYLNLGTGLAAGLVLDGKVWRGARGAAGEIGHVSVDPHGPLGPDDLPGGLETYASGSGIALQAGGEAATDVLARADSDPDAAAIRDGLFYGVATAVRLLVLTLDVEEVILGGGLTRMGEPLLEGARRVIRGWERTSRVLASVDLTARIRVLDPETPVAALGAAMRGAGRG</sequence>
<organism evidence="2 3">
    <name type="scientific">Demequina zhanjiangensis</name>
    <dbReference type="NCBI Taxonomy" id="3051659"/>
    <lineage>
        <taxon>Bacteria</taxon>
        <taxon>Bacillati</taxon>
        <taxon>Actinomycetota</taxon>
        <taxon>Actinomycetes</taxon>
        <taxon>Micrococcales</taxon>
        <taxon>Demequinaceae</taxon>
        <taxon>Demequina</taxon>
    </lineage>
</organism>
<dbReference type="Gene3D" id="3.30.420.40">
    <property type="match status" value="2"/>
</dbReference>
<dbReference type="PANTHER" id="PTHR18964:SF149">
    <property type="entry name" value="BIFUNCTIONAL UDP-N-ACETYLGLUCOSAMINE 2-EPIMERASE_N-ACETYLMANNOSAMINE KINASE"/>
    <property type="match status" value="1"/>
</dbReference>
<dbReference type="InterPro" id="IPR043129">
    <property type="entry name" value="ATPase_NBD"/>
</dbReference>
<comment type="caution">
    <text evidence="2">The sequence shown here is derived from an EMBL/GenBank/DDBJ whole genome shotgun (WGS) entry which is preliminary data.</text>
</comment>
<dbReference type="RefSeq" id="WP_301125405.1">
    <property type="nucleotide sequence ID" value="NZ_JAUHPV010000001.1"/>
</dbReference>
<comment type="similarity">
    <text evidence="1">Belongs to the ROK (NagC/XylR) family.</text>
</comment>
<evidence type="ECO:0000256" key="1">
    <source>
        <dbReference type="ARBA" id="ARBA00006479"/>
    </source>
</evidence>
<dbReference type="Pfam" id="PF00480">
    <property type="entry name" value="ROK"/>
    <property type="match status" value="1"/>
</dbReference>
<dbReference type="SUPFAM" id="SSF53067">
    <property type="entry name" value="Actin-like ATPase domain"/>
    <property type="match status" value="1"/>
</dbReference>
<protein>
    <submittedName>
        <fullName evidence="2">ROK family protein</fullName>
    </submittedName>
</protein>
<gene>
    <name evidence="2" type="ORF">QQX04_01235</name>
</gene>
<dbReference type="PANTHER" id="PTHR18964">
    <property type="entry name" value="ROK (REPRESSOR, ORF, KINASE) FAMILY"/>
    <property type="match status" value="1"/>
</dbReference>
<reference evidence="2" key="1">
    <citation type="submission" date="2023-06" db="EMBL/GenBank/DDBJ databases">
        <title>SYSU T00b26.</title>
        <authorList>
            <person name="Gao L."/>
            <person name="Fang B.-Z."/>
            <person name="Li W.-J."/>
        </authorList>
    </citation>
    <scope>NUCLEOTIDE SEQUENCE</scope>
    <source>
        <strain evidence="2">SYSU T00b26</strain>
    </source>
</reference>
<evidence type="ECO:0000313" key="2">
    <source>
        <dbReference type="EMBL" id="MDN4471612.1"/>
    </source>
</evidence>